<name>A0A2X3B0L1_9HELI</name>
<dbReference type="InterPro" id="IPR050858">
    <property type="entry name" value="Mal-CoA-ACP_Trans/PKS_FabD"/>
</dbReference>
<dbReference type="PIRSF" id="PIRSF000446">
    <property type="entry name" value="Mct"/>
    <property type="match status" value="1"/>
</dbReference>
<dbReference type="PANTHER" id="PTHR42681:SF1">
    <property type="entry name" value="MALONYL-COA-ACYL CARRIER PROTEIN TRANSACYLASE, MITOCHONDRIAL"/>
    <property type="match status" value="1"/>
</dbReference>
<dbReference type="InterPro" id="IPR016035">
    <property type="entry name" value="Acyl_Trfase/lysoPLipase"/>
</dbReference>
<dbReference type="Gene3D" id="3.30.70.250">
    <property type="entry name" value="Malonyl-CoA ACP transacylase, ACP-binding"/>
    <property type="match status" value="1"/>
</dbReference>
<dbReference type="InterPro" id="IPR001227">
    <property type="entry name" value="Ac_transferase_dom_sf"/>
</dbReference>
<feature type="domain" description="Malonyl-CoA:ACP transacylase (MAT)" evidence="8">
    <location>
        <begin position="7"/>
        <end position="303"/>
    </location>
</feature>
<dbReference type="SUPFAM" id="SSF55048">
    <property type="entry name" value="Probable ACP-binding domain of malonyl-CoA ACP transacylase"/>
    <property type="match status" value="1"/>
</dbReference>
<dbReference type="GO" id="GO:0006633">
    <property type="term" value="P:fatty acid biosynthetic process"/>
    <property type="evidence" value="ECO:0007669"/>
    <property type="project" value="TreeGrafter"/>
</dbReference>
<dbReference type="GO" id="GO:0004314">
    <property type="term" value="F:[acyl-carrier-protein] S-malonyltransferase activity"/>
    <property type="evidence" value="ECO:0007669"/>
    <property type="project" value="UniProtKB-EC"/>
</dbReference>
<evidence type="ECO:0000256" key="6">
    <source>
        <dbReference type="PIRNR" id="PIRNR000446"/>
    </source>
</evidence>
<dbReference type="EMBL" id="UAWL01000006">
    <property type="protein sequence ID" value="SQB97542.1"/>
    <property type="molecule type" value="Genomic_DNA"/>
</dbReference>
<comment type="catalytic activity">
    <reaction evidence="5 6">
        <text>holo-[ACP] + malonyl-CoA = malonyl-[ACP] + CoA</text>
        <dbReference type="Rhea" id="RHEA:41792"/>
        <dbReference type="Rhea" id="RHEA-COMP:9623"/>
        <dbReference type="Rhea" id="RHEA-COMP:9685"/>
        <dbReference type="ChEBI" id="CHEBI:57287"/>
        <dbReference type="ChEBI" id="CHEBI:57384"/>
        <dbReference type="ChEBI" id="CHEBI:64479"/>
        <dbReference type="ChEBI" id="CHEBI:78449"/>
        <dbReference type="EC" id="2.3.1.39"/>
    </reaction>
</comment>
<dbReference type="Gene3D" id="3.40.366.10">
    <property type="entry name" value="Malonyl-Coenzyme A Acyl Carrier Protein, domain 2"/>
    <property type="match status" value="1"/>
</dbReference>
<comment type="similarity">
    <text evidence="6">Belongs to the fabD family.</text>
</comment>
<keyword evidence="3 6" id="KW-0808">Transferase</keyword>
<dbReference type="Proteomes" id="UP000250166">
    <property type="component" value="Unassembled WGS sequence"/>
</dbReference>
<protein>
    <recommendedName>
        <fullName evidence="2 6">Malonyl CoA-acyl carrier protein transacylase</fullName>
        <ecNumber evidence="1 6">2.3.1.39</ecNumber>
    </recommendedName>
</protein>
<reference evidence="9 10" key="1">
    <citation type="submission" date="2018-06" db="EMBL/GenBank/DDBJ databases">
        <authorList>
            <consortium name="Pathogen Informatics"/>
            <person name="Doyle S."/>
        </authorList>
    </citation>
    <scope>NUCLEOTIDE SEQUENCE [LARGE SCALE GENOMIC DNA]</scope>
    <source>
        <strain evidence="9 10">NCTC13102</strain>
    </source>
</reference>
<evidence type="ECO:0000256" key="1">
    <source>
        <dbReference type="ARBA" id="ARBA00013258"/>
    </source>
</evidence>
<evidence type="ECO:0000259" key="8">
    <source>
        <dbReference type="SMART" id="SM00827"/>
    </source>
</evidence>
<organism evidence="9 10">
    <name type="scientific">Helicobacter fennelliae</name>
    <dbReference type="NCBI Taxonomy" id="215"/>
    <lineage>
        <taxon>Bacteria</taxon>
        <taxon>Pseudomonadati</taxon>
        <taxon>Campylobacterota</taxon>
        <taxon>Epsilonproteobacteria</taxon>
        <taxon>Campylobacterales</taxon>
        <taxon>Helicobacteraceae</taxon>
        <taxon>Helicobacter</taxon>
    </lineage>
</organism>
<dbReference type="InterPro" id="IPR024925">
    <property type="entry name" value="Malonyl_CoA-ACP_transAc"/>
</dbReference>
<gene>
    <name evidence="9" type="primary">fabD</name>
    <name evidence="9" type="ORF">NCTC13102_00260</name>
</gene>
<dbReference type="NCBIfam" id="TIGR00128">
    <property type="entry name" value="fabD"/>
    <property type="match status" value="1"/>
</dbReference>
<feature type="active site" evidence="7">
    <location>
        <position position="201"/>
    </location>
</feature>
<dbReference type="SUPFAM" id="SSF52151">
    <property type="entry name" value="FabD/lysophospholipase-like"/>
    <property type="match status" value="1"/>
</dbReference>
<evidence type="ECO:0000256" key="2">
    <source>
        <dbReference type="ARBA" id="ARBA00018953"/>
    </source>
</evidence>
<dbReference type="SMART" id="SM00827">
    <property type="entry name" value="PKS_AT"/>
    <property type="match status" value="1"/>
</dbReference>
<evidence type="ECO:0000256" key="5">
    <source>
        <dbReference type="ARBA" id="ARBA00048462"/>
    </source>
</evidence>
<dbReference type="InterPro" id="IPR014043">
    <property type="entry name" value="Acyl_transferase_dom"/>
</dbReference>
<dbReference type="EC" id="2.3.1.39" evidence="1 6"/>
<evidence type="ECO:0000313" key="9">
    <source>
        <dbReference type="EMBL" id="SQB97542.1"/>
    </source>
</evidence>
<keyword evidence="4 6" id="KW-0012">Acyltransferase</keyword>
<dbReference type="Pfam" id="PF00698">
    <property type="entry name" value="Acyl_transf_1"/>
    <property type="match status" value="1"/>
</dbReference>
<accession>A0A2X3B0L1</accession>
<dbReference type="InterPro" id="IPR004410">
    <property type="entry name" value="Malonyl_CoA-ACP_transAc_FabD"/>
</dbReference>
<sequence length="313" mass="34095">MMKYAFIFPGQGSQGIGMGQEFYDNFEIAKEMIEHASDALGIDFKKLLFEENDNLNQTQFTQPAIFLVSQIAHSILQQEAPILAELALGHSLGEISALCVALGIGFEDGMKLTQKRGELMSAVCQGKDAGMMAVMGLEDSVLEGACKNLQNDGKSIWCANYNGNGQVVLAGKKSDLAQAESLLKGLGAKKTIILPMSVASHCPLLEPMCGEFKHIISPMLQSEFALPIISNATTKPYRTATQAIDLLTLQLTSPVLYKQSILAIDNLIDVYIELGHNSVLKGLNKRLSDKPTLNISNIATLQDTITYIQKERE</sequence>
<dbReference type="InterPro" id="IPR016036">
    <property type="entry name" value="Malonyl_transacylase_ACP-bd"/>
</dbReference>
<evidence type="ECO:0000256" key="4">
    <source>
        <dbReference type="ARBA" id="ARBA00023315"/>
    </source>
</evidence>
<evidence type="ECO:0000313" key="10">
    <source>
        <dbReference type="Proteomes" id="UP000250166"/>
    </source>
</evidence>
<evidence type="ECO:0000256" key="3">
    <source>
        <dbReference type="ARBA" id="ARBA00022679"/>
    </source>
</evidence>
<dbReference type="PANTHER" id="PTHR42681">
    <property type="entry name" value="MALONYL-COA-ACYL CARRIER PROTEIN TRANSACYLASE, MITOCHONDRIAL"/>
    <property type="match status" value="1"/>
</dbReference>
<evidence type="ECO:0000256" key="7">
    <source>
        <dbReference type="PIRSR" id="PIRSR000446-1"/>
    </source>
</evidence>
<feature type="active site" evidence="7">
    <location>
        <position position="91"/>
    </location>
</feature>
<dbReference type="AlphaFoldDB" id="A0A2X3B0L1"/>
<dbReference type="GO" id="GO:0005829">
    <property type="term" value="C:cytosol"/>
    <property type="evidence" value="ECO:0007669"/>
    <property type="project" value="TreeGrafter"/>
</dbReference>
<proteinExistence type="inferred from homology"/>